<protein>
    <recommendedName>
        <fullName evidence="3">DUF4440 domain-containing protein</fullName>
    </recommendedName>
</protein>
<gene>
    <name evidence="1" type="ORF">M8A51_08760</name>
</gene>
<evidence type="ECO:0008006" key="3">
    <source>
        <dbReference type="Google" id="ProtNLM"/>
    </source>
</evidence>
<organism evidence="1 2">
    <name type="scientific">Caldimonas mangrovi</name>
    <dbReference type="NCBI Taxonomy" id="2944811"/>
    <lineage>
        <taxon>Bacteria</taxon>
        <taxon>Pseudomonadati</taxon>
        <taxon>Pseudomonadota</taxon>
        <taxon>Betaproteobacteria</taxon>
        <taxon>Burkholderiales</taxon>
        <taxon>Sphaerotilaceae</taxon>
        <taxon>Caldimonas</taxon>
    </lineage>
</organism>
<evidence type="ECO:0000313" key="2">
    <source>
        <dbReference type="Proteomes" id="UP001165541"/>
    </source>
</evidence>
<dbReference type="EMBL" id="JAMKFE010000004">
    <property type="protein sequence ID" value="MCM5679622.1"/>
    <property type="molecule type" value="Genomic_DNA"/>
</dbReference>
<comment type="caution">
    <text evidence="1">The sequence shown here is derived from an EMBL/GenBank/DDBJ whole genome shotgun (WGS) entry which is preliminary data.</text>
</comment>
<dbReference type="SUPFAM" id="SSF54427">
    <property type="entry name" value="NTF2-like"/>
    <property type="match status" value="1"/>
</dbReference>
<sequence>MTRIMDPKDFNATFARLYNGRDLRGLLQLYEPQAAHLNAQTRQTDVGLDAIEASLRALLQIPGRMVSKTNWCIVRGEIALLRGDWSIHDERGAVLADGSSVEVARRQADGSWRTLIDHAVGASVARVAR</sequence>
<evidence type="ECO:0000313" key="1">
    <source>
        <dbReference type="EMBL" id="MCM5679622.1"/>
    </source>
</evidence>
<dbReference type="Gene3D" id="3.10.450.50">
    <property type="match status" value="1"/>
</dbReference>
<dbReference type="InterPro" id="IPR032710">
    <property type="entry name" value="NTF2-like_dom_sf"/>
</dbReference>
<dbReference type="Proteomes" id="UP001165541">
    <property type="component" value="Unassembled WGS sequence"/>
</dbReference>
<dbReference type="RefSeq" id="WP_251777822.1">
    <property type="nucleotide sequence ID" value="NZ_JAMKFE010000004.1"/>
</dbReference>
<proteinExistence type="predicted"/>
<name>A0ABT0YMY9_9BURK</name>
<keyword evidence="2" id="KW-1185">Reference proteome</keyword>
<accession>A0ABT0YMY9</accession>
<reference evidence="1" key="1">
    <citation type="submission" date="2022-05" db="EMBL/GenBank/DDBJ databases">
        <title>Schlegelella sp. nov., isolated from mangrove soil.</title>
        <authorList>
            <person name="Liu Y."/>
            <person name="Ge X."/>
            <person name="Liu W."/>
        </authorList>
    </citation>
    <scope>NUCLEOTIDE SEQUENCE</scope>
    <source>
        <strain evidence="1">S2-27</strain>
    </source>
</reference>